<sequence length="141" mass="15751">MGKKWQAGSGRRKRKRRSGKNLRRKQAVLPSLEDSAESVNRGEEANNLRGVVDAFHLKHREYADGMTQKLGLKLSYCTEPEDFEPCDYAFAGVIIARVWLAALIRGWQLHAQLVQPCFDSIFPAGNALIVMHARCGVVEAA</sequence>
<evidence type="ECO:0000313" key="2">
    <source>
        <dbReference type="EMBL" id="RVW84013.1"/>
    </source>
</evidence>
<dbReference type="AlphaFoldDB" id="A0A438HHR9"/>
<evidence type="ECO:0000256" key="1">
    <source>
        <dbReference type="SAM" id="MobiDB-lite"/>
    </source>
</evidence>
<feature type="region of interest" description="Disordered" evidence="1">
    <location>
        <begin position="1"/>
        <end position="42"/>
    </location>
</feature>
<gene>
    <name evidence="2" type="primary">PCMP-H74_0</name>
    <name evidence="2" type="ORF">CK203_047301</name>
</gene>
<evidence type="ECO:0000313" key="3">
    <source>
        <dbReference type="Proteomes" id="UP000288805"/>
    </source>
</evidence>
<name>A0A438HHR9_VITVI</name>
<organism evidence="2 3">
    <name type="scientific">Vitis vinifera</name>
    <name type="common">Grape</name>
    <dbReference type="NCBI Taxonomy" id="29760"/>
    <lineage>
        <taxon>Eukaryota</taxon>
        <taxon>Viridiplantae</taxon>
        <taxon>Streptophyta</taxon>
        <taxon>Embryophyta</taxon>
        <taxon>Tracheophyta</taxon>
        <taxon>Spermatophyta</taxon>
        <taxon>Magnoliopsida</taxon>
        <taxon>eudicotyledons</taxon>
        <taxon>Gunneridae</taxon>
        <taxon>Pentapetalae</taxon>
        <taxon>rosids</taxon>
        <taxon>Vitales</taxon>
        <taxon>Vitaceae</taxon>
        <taxon>Viteae</taxon>
        <taxon>Vitis</taxon>
    </lineage>
</organism>
<comment type="caution">
    <text evidence="2">The sequence shown here is derived from an EMBL/GenBank/DDBJ whole genome shotgun (WGS) entry which is preliminary data.</text>
</comment>
<accession>A0A438HHR9</accession>
<reference evidence="2 3" key="1">
    <citation type="journal article" date="2018" name="PLoS Genet.">
        <title>Population sequencing reveals clonal diversity and ancestral inbreeding in the grapevine cultivar Chardonnay.</title>
        <authorList>
            <person name="Roach M.J."/>
            <person name="Johnson D.L."/>
            <person name="Bohlmann J."/>
            <person name="van Vuuren H.J."/>
            <person name="Jones S.J."/>
            <person name="Pretorius I.S."/>
            <person name="Schmidt S.A."/>
            <person name="Borneman A.R."/>
        </authorList>
    </citation>
    <scope>NUCLEOTIDE SEQUENCE [LARGE SCALE GENOMIC DNA]</scope>
    <source>
        <strain evidence="3">cv. Chardonnay</strain>
        <tissue evidence="2">Leaf</tissue>
    </source>
</reference>
<protein>
    <submittedName>
        <fullName evidence="2">Pentatricopeptide repeat-containing protein</fullName>
    </submittedName>
</protein>
<feature type="compositionally biased region" description="Basic residues" evidence="1">
    <location>
        <begin position="10"/>
        <end position="26"/>
    </location>
</feature>
<dbReference type="EMBL" id="QGNW01000221">
    <property type="protein sequence ID" value="RVW84013.1"/>
    <property type="molecule type" value="Genomic_DNA"/>
</dbReference>
<proteinExistence type="predicted"/>
<dbReference type="Proteomes" id="UP000288805">
    <property type="component" value="Unassembled WGS sequence"/>
</dbReference>